<dbReference type="STRING" id="1802126.A3B25_02265"/>
<dbReference type="GO" id="GO:0055085">
    <property type="term" value="P:transmembrane transport"/>
    <property type="evidence" value="ECO:0007669"/>
    <property type="project" value="TreeGrafter"/>
</dbReference>
<dbReference type="InterPro" id="IPR002549">
    <property type="entry name" value="AI-2E-like"/>
</dbReference>
<evidence type="ECO:0000313" key="10">
    <source>
        <dbReference type="Proteomes" id="UP000179106"/>
    </source>
</evidence>
<evidence type="ECO:0000256" key="2">
    <source>
        <dbReference type="ARBA" id="ARBA00009773"/>
    </source>
</evidence>
<dbReference type="Proteomes" id="UP000179106">
    <property type="component" value="Unassembled WGS sequence"/>
</dbReference>
<feature type="transmembrane region" description="Helical" evidence="8">
    <location>
        <begin position="7"/>
        <end position="27"/>
    </location>
</feature>
<evidence type="ECO:0000256" key="6">
    <source>
        <dbReference type="ARBA" id="ARBA00022989"/>
    </source>
</evidence>
<evidence type="ECO:0000256" key="1">
    <source>
        <dbReference type="ARBA" id="ARBA00004651"/>
    </source>
</evidence>
<comment type="subcellular location">
    <subcellularLocation>
        <location evidence="1">Cell membrane</location>
        <topology evidence="1">Multi-pass membrane protein</topology>
    </subcellularLocation>
</comment>
<dbReference type="PANTHER" id="PTHR21716:SF53">
    <property type="entry name" value="PERMEASE PERM-RELATED"/>
    <property type="match status" value="1"/>
</dbReference>
<name>A0A1G2GTP0_9BACT</name>
<sequence length="336" mass="36886">MEARSFEVSWASLWKILFFFLFAYILFSGKQVLLGLFLAIIISSGLDIVVDFLERKGVPRTLGVILIFLCGLLLATTIIYAIIPLMIADLNQLFSGFGTSSTLGQLLNFKNSKSLDVLINQFYSDFFSSASSPLDFLSNALGGVGLAIAVLVSSFYLSLTRDGVGKFLRFIIPNDYEKTAMNIYERSRKKISSWFQTQILNSLIMGIFAWILLTILGVKHAFILGLLTGIFEIMPFVGPILAGALSVLVALLTSGWLALYTLIAFLVLHQFESHLLIPLVTRRSVGLHPVIVIIALLIGAETAGLLGILISVPAAAVFHEVLNEWSSKRRPAPDPI</sequence>
<reference evidence="9 10" key="1">
    <citation type="journal article" date="2016" name="Nat. Commun.">
        <title>Thousands of microbial genomes shed light on interconnected biogeochemical processes in an aquifer system.</title>
        <authorList>
            <person name="Anantharaman K."/>
            <person name="Brown C.T."/>
            <person name="Hug L.A."/>
            <person name="Sharon I."/>
            <person name="Castelle C.J."/>
            <person name="Probst A.J."/>
            <person name="Thomas B.C."/>
            <person name="Singh A."/>
            <person name="Wilkins M.J."/>
            <person name="Karaoz U."/>
            <person name="Brodie E.L."/>
            <person name="Williams K.H."/>
            <person name="Hubbard S.S."/>
            <person name="Banfield J.F."/>
        </authorList>
    </citation>
    <scope>NUCLEOTIDE SEQUENCE [LARGE SCALE GENOMIC DNA]</scope>
</reference>
<proteinExistence type="inferred from homology"/>
<comment type="caution">
    <text evidence="9">The sequence shown here is derived from an EMBL/GenBank/DDBJ whole genome shotgun (WGS) entry which is preliminary data.</text>
</comment>
<dbReference type="PANTHER" id="PTHR21716">
    <property type="entry name" value="TRANSMEMBRANE PROTEIN"/>
    <property type="match status" value="1"/>
</dbReference>
<evidence type="ECO:0008006" key="11">
    <source>
        <dbReference type="Google" id="ProtNLM"/>
    </source>
</evidence>
<feature type="transmembrane region" description="Helical" evidence="8">
    <location>
        <begin position="194"/>
        <end position="216"/>
    </location>
</feature>
<evidence type="ECO:0000256" key="8">
    <source>
        <dbReference type="SAM" id="Phobius"/>
    </source>
</evidence>
<evidence type="ECO:0000313" key="9">
    <source>
        <dbReference type="EMBL" id="OGZ53489.1"/>
    </source>
</evidence>
<evidence type="ECO:0000256" key="5">
    <source>
        <dbReference type="ARBA" id="ARBA00022692"/>
    </source>
</evidence>
<dbReference type="EMBL" id="MHNW01000016">
    <property type="protein sequence ID" value="OGZ53489.1"/>
    <property type="molecule type" value="Genomic_DNA"/>
</dbReference>
<keyword evidence="5 8" id="KW-0812">Transmembrane</keyword>
<evidence type="ECO:0000256" key="3">
    <source>
        <dbReference type="ARBA" id="ARBA00022448"/>
    </source>
</evidence>
<keyword evidence="4" id="KW-1003">Cell membrane</keyword>
<comment type="similarity">
    <text evidence="2">Belongs to the autoinducer-2 exporter (AI-2E) (TC 2.A.86) family.</text>
</comment>
<gene>
    <name evidence="9" type="ORF">A3B25_02265</name>
</gene>
<feature type="transmembrane region" description="Helical" evidence="8">
    <location>
        <begin position="136"/>
        <end position="159"/>
    </location>
</feature>
<feature type="transmembrane region" description="Helical" evidence="8">
    <location>
        <begin position="33"/>
        <end position="53"/>
    </location>
</feature>
<feature type="transmembrane region" description="Helical" evidence="8">
    <location>
        <begin position="248"/>
        <end position="271"/>
    </location>
</feature>
<dbReference type="Pfam" id="PF01594">
    <property type="entry name" value="AI-2E_transport"/>
    <property type="match status" value="1"/>
</dbReference>
<dbReference type="GO" id="GO:0005886">
    <property type="term" value="C:plasma membrane"/>
    <property type="evidence" value="ECO:0007669"/>
    <property type="project" value="UniProtKB-SubCell"/>
</dbReference>
<keyword evidence="6 8" id="KW-1133">Transmembrane helix</keyword>
<protein>
    <recommendedName>
        <fullName evidence="11">AI-2E family transporter</fullName>
    </recommendedName>
</protein>
<feature type="transmembrane region" description="Helical" evidence="8">
    <location>
        <begin position="222"/>
        <end position="241"/>
    </location>
</feature>
<evidence type="ECO:0000256" key="7">
    <source>
        <dbReference type="ARBA" id="ARBA00023136"/>
    </source>
</evidence>
<feature type="transmembrane region" description="Helical" evidence="8">
    <location>
        <begin position="65"/>
        <end position="87"/>
    </location>
</feature>
<keyword evidence="3" id="KW-0813">Transport</keyword>
<accession>A0A1G2GTP0</accession>
<organism evidence="9 10">
    <name type="scientific">Candidatus Ryanbacteria bacterium RIFCSPLOWO2_01_FULL_48_26</name>
    <dbReference type="NCBI Taxonomy" id="1802126"/>
    <lineage>
        <taxon>Bacteria</taxon>
        <taxon>Candidatus Ryaniibacteriota</taxon>
    </lineage>
</organism>
<evidence type="ECO:0000256" key="4">
    <source>
        <dbReference type="ARBA" id="ARBA00022475"/>
    </source>
</evidence>
<keyword evidence="7 8" id="KW-0472">Membrane</keyword>
<feature type="transmembrane region" description="Helical" evidence="8">
    <location>
        <begin position="291"/>
        <end position="318"/>
    </location>
</feature>
<dbReference type="AlphaFoldDB" id="A0A1G2GTP0"/>